<dbReference type="EMBL" id="JAFIMR010000074">
    <property type="protein sequence ID" value="KAI1849853.1"/>
    <property type="molecule type" value="Genomic_DNA"/>
</dbReference>
<evidence type="ECO:0000256" key="1">
    <source>
        <dbReference type="ARBA" id="ARBA00023002"/>
    </source>
</evidence>
<dbReference type="SUPFAM" id="SSF51735">
    <property type="entry name" value="NAD(P)-binding Rossmann-fold domains"/>
    <property type="match status" value="1"/>
</dbReference>
<reference evidence="3" key="1">
    <citation type="submission" date="2021-03" db="EMBL/GenBank/DDBJ databases">
        <title>Revisited historic fungal species revealed as producer of novel bioactive compounds through whole genome sequencing and comparative genomics.</title>
        <authorList>
            <person name="Vignolle G.A."/>
            <person name="Hochenegger N."/>
            <person name="Mach R.L."/>
            <person name="Mach-Aigner A.R."/>
            <person name="Javad Rahimi M."/>
            <person name="Salim K.A."/>
            <person name="Chan C.M."/>
            <person name="Lim L.B.L."/>
            <person name="Cai F."/>
            <person name="Druzhinina I.S."/>
            <person name="U'Ren J.M."/>
            <person name="Derntl C."/>
        </authorList>
    </citation>
    <scope>NUCLEOTIDE SEQUENCE</scope>
    <source>
        <strain evidence="3">TUCIM 5799</strain>
    </source>
</reference>
<proteinExistence type="predicted"/>
<keyword evidence="1" id="KW-0560">Oxidoreductase</keyword>
<sequence>MATNLKGTIIVTGANGHLGSSIVRHIISSPELQAYHSIFVVRDRSASNSKLTSALKGAGEKVSYEVVSMNLASLANVRQVATNINGRISAGSIPQIRALVLNAAFVEFETQTWAEENGFDMAFVASYLGHWLLTVMLLQSMDLASGRITIVGSDSHNPDDWLTGAIGTYKHPDDKWRPFITGENIDQIAFGTWSTKADDPSTRNGLRRYGAAKFCLVTMISELQRRLDLDPLLHRITTVGVDPGSMASPAGVARRTDWFARNIVHGILMPMMGYILMWLYPESNGKMRTTSRSARDVMRGAMDVSVAKGAYFDGTALAETAEEAKDVRKREMIWRDSVRYTQLKEGETMLQHWK</sequence>
<keyword evidence="2" id="KW-0472">Membrane</keyword>
<evidence type="ECO:0000256" key="2">
    <source>
        <dbReference type="SAM" id="Phobius"/>
    </source>
</evidence>
<organism evidence="3 4">
    <name type="scientific">Neoarthrinium moseri</name>
    <dbReference type="NCBI Taxonomy" id="1658444"/>
    <lineage>
        <taxon>Eukaryota</taxon>
        <taxon>Fungi</taxon>
        <taxon>Dikarya</taxon>
        <taxon>Ascomycota</taxon>
        <taxon>Pezizomycotina</taxon>
        <taxon>Sordariomycetes</taxon>
        <taxon>Xylariomycetidae</taxon>
        <taxon>Amphisphaeriales</taxon>
        <taxon>Apiosporaceae</taxon>
        <taxon>Neoarthrinium</taxon>
    </lineage>
</organism>
<dbReference type="InterPro" id="IPR002347">
    <property type="entry name" value="SDR_fam"/>
</dbReference>
<dbReference type="InterPro" id="IPR036291">
    <property type="entry name" value="NAD(P)-bd_dom_sf"/>
</dbReference>
<accession>A0A9P9W8G5</accession>
<dbReference type="PANTHER" id="PTHR43157:SF31">
    <property type="entry name" value="PHOSPHATIDYLINOSITOL-GLYCAN BIOSYNTHESIS CLASS F PROTEIN"/>
    <property type="match status" value="1"/>
</dbReference>
<keyword evidence="2" id="KW-1133">Transmembrane helix</keyword>
<evidence type="ECO:0000313" key="4">
    <source>
        <dbReference type="Proteomes" id="UP000829685"/>
    </source>
</evidence>
<comment type="caution">
    <text evidence="3">The sequence shown here is derived from an EMBL/GenBank/DDBJ whole genome shotgun (WGS) entry which is preliminary data.</text>
</comment>
<evidence type="ECO:0000313" key="3">
    <source>
        <dbReference type="EMBL" id="KAI1849853.1"/>
    </source>
</evidence>
<keyword evidence="2" id="KW-0812">Transmembrane</keyword>
<dbReference type="PANTHER" id="PTHR43157">
    <property type="entry name" value="PHOSPHATIDYLINOSITOL-GLYCAN BIOSYNTHESIS CLASS F PROTEIN-RELATED"/>
    <property type="match status" value="1"/>
</dbReference>
<protein>
    <submittedName>
        <fullName evidence="3">Uncharacterized protein</fullName>
    </submittedName>
</protein>
<feature type="transmembrane region" description="Helical" evidence="2">
    <location>
        <begin position="258"/>
        <end position="280"/>
    </location>
</feature>
<dbReference type="AlphaFoldDB" id="A0A9P9W8G5"/>
<dbReference type="GO" id="GO:0016491">
    <property type="term" value="F:oxidoreductase activity"/>
    <property type="evidence" value="ECO:0007669"/>
    <property type="project" value="UniProtKB-KW"/>
</dbReference>
<dbReference type="Proteomes" id="UP000829685">
    <property type="component" value="Unassembled WGS sequence"/>
</dbReference>
<keyword evidence="4" id="KW-1185">Reference proteome</keyword>
<gene>
    <name evidence="3" type="ORF">JX265_013556</name>
</gene>
<name>A0A9P9W8G5_9PEZI</name>
<dbReference type="Gene3D" id="3.40.50.720">
    <property type="entry name" value="NAD(P)-binding Rossmann-like Domain"/>
    <property type="match status" value="1"/>
</dbReference>
<dbReference type="Pfam" id="PF00106">
    <property type="entry name" value="adh_short"/>
    <property type="match status" value="1"/>
</dbReference>